<protein>
    <recommendedName>
        <fullName evidence="4">DUF3558 domain-containing protein</fullName>
    </recommendedName>
</protein>
<accession>A0A1H0ABK6</accession>
<dbReference type="Pfam" id="PF12079">
    <property type="entry name" value="DUF3558"/>
    <property type="match status" value="1"/>
</dbReference>
<keyword evidence="1" id="KW-0732">Signal</keyword>
<reference evidence="2 3" key="1">
    <citation type="submission" date="2016-10" db="EMBL/GenBank/DDBJ databases">
        <authorList>
            <person name="de Groot N.N."/>
        </authorList>
    </citation>
    <scope>NUCLEOTIDE SEQUENCE [LARGE SCALE GENOMIC DNA]</scope>
    <source>
        <strain evidence="2 3">DSM 44149</strain>
    </source>
</reference>
<evidence type="ECO:0000313" key="2">
    <source>
        <dbReference type="EMBL" id="SDN30076.1"/>
    </source>
</evidence>
<gene>
    <name evidence="2" type="ORF">SAMN04489726_5947</name>
</gene>
<dbReference type="AlphaFoldDB" id="A0A1H0ABK6"/>
<dbReference type="InterPro" id="IPR024520">
    <property type="entry name" value="DUF3558"/>
</dbReference>
<dbReference type="Proteomes" id="UP000183376">
    <property type="component" value="Chromosome I"/>
</dbReference>
<feature type="chain" id="PRO_5038601942" description="DUF3558 domain-containing protein" evidence="1">
    <location>
        <begin position="27"/>
        <end position="187"/>
    </location>
</feature>
<sequence length="187" mass="20092">MDTLGVRRTPLIAALLVIATVAAGCAQPVRGEALAGPTPTTTPGRVPGAAPYDPCKIVTWADFPLEVRTVENVVPRHRPPNPQAPDEVYADGCAFDNMGEKPFMALVIWGSITKIRVDPKGPEDKPVVYGNRRGVRSVYPGGQCVTRFTLDYGQVGGVSLVNERFPEVDPCTIVDVLAEKIVQRLAS</sequence>
<evidence type="ECO:0008006" key="4">
    <source>
        <dbReference type="Google" id="ProtNLM"/>
    </source>
</evidence>
<keyword evidence="3" id="KW-1185">Reference proteome</keyword>
<proteinExistence type="predicted"/>
<dbReference type="EMBL" id="LT629701">
    <property type="protein sequence ID" value="SDN30076.1"/>
    <property type="molecule type" value="Genomic_DNA"/>
</dbReference>
<name>A0A1H0ABK6_ALLAB</name>
<organism evidence="2 3">
    <name type="scientific">Allokutzneria albata</name>
    <name type="common">Kibdelosporangium albatum</name>
    <dbReference type="NCBI Taxonomy" id="211114"/>
    <lineage>
        <taxon>Bacteria</taxon>
        <taxon>Bacillati</taxon>
        <taxon>Actinomycetota</taxon>
        <taxon>Actinomycetes</taxon>
        <taxon>Pseudonocardiales</taxon>
        <taxon>Pseudonocardiaceae</taxon>
        <taxon>Allokutzneria</taxon>
    </lineage>
</organism>
<dbReference type="PROSITE" id="PS51257">
    <property type="entry name" value="PROKAR_LIPOPROTEIN"/>
    <property type="match status" value="1"/>
</dbReference>
<dbReference type="STRING" id="211114.SAMN04489726_5947"/>
<feature type="signal peptide" evidence="1">
    <location>
        <begin position="1"/>
        <end position="26"/>
    </location>
</feature>
<evidence type="ECO:0000256" key="1">
    <source>
        <dbReference type="SAM" id="SignalP"/>
    </source>
</evidence>
<dbReference type="OrthoDB" id="3692613at2"/>
<evidence type="ECO:0000313" key="3">
    <source>
        <dbReference type="Proteomes" id="UP000183376"/>
    </source>
</evidence>